<accession>A0ACB6Z0X2</accession>
<sequence length="94" mass="10466">MSRALSNTLLGFWGHPKVWFRHLSCSSSVFVLCTVNVYPHQDRTNSFQFILRVPARVSGVEELPLTLSAVPDVTEAEQLITRPSVSETAVLARP</sequence>
<comment type="caution">
    <text evidence="1">The sequence shown here is derived from an EMBL/GenBank/DDBJ whole genome shotgun (WGS) entry which is preliminary data.</text>
</comment>
<dbReference type="Proteomes" id="UP000886501">
    <property type="component" value="Unassembled WGS sequence"/>
</dbReference>
<name>A0ACB6Z0X2_THEGA</name>
<reference evidence="1" key="1">
    <citation type="submission" date="2019-10" db="EMBL/GenBank/DDBJ databases">
        <authorList>
            <consortium name="DOE Joint Genome Institute"/>
            <person name="Kuo A."/>
            <person name="Miyauchi S."/>
            <person name="Kiss E."/>
            <person name="Drula E."/>
            <person name="Kohler A."/>
            <person name="Sanchez-Garcia M."/>
            <person name="Andreopoulos B."/>
            <person name="Barry K.W."/>
            <person name="Bonito G."/>
            <person name="Buee M."/>
            <person name="Carver A."/>
            <person name="Chen C."/>
            <person name="Cichocki N."/>
            <person name="Clum A."/>
            <person name="Culley D."/>
            <person name="Crous P.W."/>
            <person name="Fauchery L."/>
            <person name="Girlanda M."/>
            <person name="Hayes R."/>
            <person name="Keri Z."/>
            <person name="Labutti K."/>
            <person name="Lipzen A."/>
            <person name="Lombard V."/>
            <person name="Magnuson J."/>
            <person name="Maillard F."/>
            <person name="Morin E."/>
            <person name="Murat C."/>
            <person name="Nolan M."/>
            <person name="Ohm R."/>
            <person name="Pangilinan J."/>
            <person name="Pereira M."/>
            <person name="Perotto S."/>
            <person name="Peter M."/>
            <person name="Riley R."/>
            <person name="Sitrit Y."/>
            <person name="Stielow B."/>
            <person name="Szollosi G."/>
            <person name="Zifcakova L."/>
            <person name="Stursova M."/>
            <person name="Spatafora J.W."/>
            <person name="Tedersoo L."/>
            <person name="Vaario L.-M."/>
            <person name="Yamada A."/>
            <person name="Yan M."/>
            <person name="Wang P."/>
            <person name="Xu J."/>
            <person name="Bruns T."/>
            <person name="Baldrian P."/>
            <person name="Vilgalys R."/>
            <person name="Henrissat B."/>
            <person name="Grigoriev I.V."/>
            <person name="Hibbett D."/>
            <person name="Nagy L.G."/>
            <person name="Martin F.M."/>
        </authorList>
    </citation>
    <scope>NUCLEOTIDE SEQUENCE</scope>
    <source>
        <strain evidence="1">P2</strain>
    </source>
</reference>
<dbReference type="EMBL" id="MU118263">
    <property type="protein sequence ID" value="KAF9643213.1"/>
    <property type="molecule type" value="Genomic_DNA"/>
</dbReference>
<proteinExistence type="predicted"/>
<gene>
    <name evidence="1" type="ORF">BDM02DRAFT_3123722</name>
</gene>
<protein>
    <submittedName>
        <fullName evidence="1">Uncharacterized protein</fullName>
    </submittedName>
</protein>
<evidence type="ECO:0000313" key="1">
    <source>
        <dbReference type="EMBL" id="KAF9643213.1"/>
    </source>
</evidence>
<organism evidence="1 2">
    <name type="scientific">Thelephora ganbajun</name>
    <name type="common">Ganba fungus</name>
    <dbReference type="NCBI Taxonomy" id="370292"/>
    <lineage>
        <taxon>Eukaryota</taxon>
        <taxon>Fungi</taxon>
        <taxon>Dikarya</taxon>
        <taxon>Basidiomycota</taxon>
        <taxon>Agaricomycotina</taxon>
        <taxon>Agaricomycetes</taxon>
        <taxon>Thelephorales</taxon>
        <taxon>Thelephoraceae</taxon>
        <taxon>Thelephora</taxon>
    </lineage>
</organism>
<evidence type="ECO:0000313" key="2">
    <source>
        <dbReference type="Proteomes" id="UP000886501"/>
    </source>
</evidence>
<reference evidence="1" key="2">
    <citation type="journal article" date="2020" name="Nat. Commun.">
        <title>Large-scale genome sequencing of mycorrhizal fungi provides insights into the early evolution of symbiotic traits.</title>
        <authorList>
            <person name="Miyauchi S."/>
            <person name="Kiss E."/>
            <person name="Kuo A."/>
            <person name="Drula E."/>
            <person name="Kohler A."/>
            <person name="Sanchez-Garcia M."/>
            <person name="Morin E."/>
            <person name="Andreopoulos B."/>
            <person name="Barry K.W."/>
            <person name="Bonito G."/>
            <person name="Buee M."/>
            <person name="Carver A."/>
            <person name="Chen C."/>
            <person name="Cichocki N."/>
            <person name="Clum A."/>
            <person name="Culley D."/>
            <person name="Crous P.W."/>
            <person name="Fauchery L."/>
            <person name="Girlanda M."/>
            <person name="Hayes R.D."/>
            <person name="Keri Z."/>
            <person name="LaButti K."/>
            <person name="Lipzen A."/>
            <person name="Lombard V."/>
            <person name="Magnuson J."/>
            <person name="Maillard F."/>
            <person name="Murat C."/>
            <person name="Nolan M."/>
            <person name="Ohm R.A."/>
            <person name="Pangilinan J."/>
            <person name="Pereira M.F."/>
            <person name="Perotto S."/>
            <person name="Peter M."/>
            <person name="Pfister S."/>
            <person name="Riley R."/>
            <person name="Sitrit Y."/>
            <person name="Stielow J.B."/>
            <person name="Szollosi G."/>
            <person name="Zifcakova L."/>
            <person name="Stursova M."/>
            <person name="Spatafora J.W."/>
            <person name="Tedersoo L."/>
            <person name="Vaario L.M."/>
            <person name="Yamada A."/>
            <person name="Yan M."/>
            <person name="Wang P."/>
            <person name="Xu J."/>
            <person name="Bruns T."/>
            <person name="Baldrian P."/>
            <person name="Vilgalys R."/>
            <person name="Dunand C."/>
            <person name="Henrissat B."/>
            <person name="Grigoriev I.V."/>
            <person name="Hibbett D."/>
            <person name="Nagy L.G."/>
            <person name="Martin F.M."/>
        </authorList>
    </citation>
    <scope>NUCLEOTIDE SEQUENCE</scope>
    <source>
        <strain evidence="1">P2</strain>
    </source>
</reference>
<keyword evidence="2" id="KW-1185">Reference proteome</keyword>